<evidence type="ECO:0000313" key="4">
    <source>
        <dbReference type="EMBL" id="TGC40680.1"/>
    </source>
</evidence>
<dbReference type="Proteomes" id="UP000254346">
    <property type="component" value="Unassembled WGS sequence"/>
</dbReference>
<dbReference type="EMBL" id="UGXR01000001">
    <property type="protein sequence ID" value="SUH07589.1"/>
    <property type="molecule type" value="Genomic_DNA"/>
</dbReference>
<proteinExistence type="predicted"/>
<evidence type="ECO:0000313" key="6">
    <source>
        <dbReference type="Proteomes" id="UP000254346"/>
    </source>
</evidence>
<reference evidence="7 8" key="2">
    <citation type="submission" date="2018-03" db="EMBL/GenBank/DDBJ databases">
        <title>Non-Typhoidal Salmonella genome sequencing and assembly.</title>
        <authorList>
            <person name="Matchawe C."/>
        </authorList>
    </citation>
    <scope>NUCLEOTIDE SEQUENCE [LARGE SCALE GENOMIC DNA]</scope>
    <source>
        <strain evidence="5 8">32evb</strain>
        <strain evidence="4 7">98se</strain>
    </source>
</reference>
<dbReference type="Proteomes" id="UP000298415">
    <property type="component" value="Unassembled WGS sequence"/>
</dbReference>
<reference evidence="3 6" key="4">
    <citation type="submission" date="2018-06" db="EMBL/GenBank/DDBJ databases">
        <authorList>
            <consortium name="Pathogen Informatics"/>
            <person name="Doyle S."/>
        </authorList>
    </citation>
    <scope>NUCLEOTIDE SEQUENCE [LARGE SCALE GENOMIC DNA]</scope>
    <source>
        <strain evidence="3 6">NCTC8256</strain>
    </source>
</reference>
<evidence type="ECO:0000313" key="8">
    <source>
        <dbReference type="Proteomes" id="UP000298415"/>
    </source>
</evidence>
<dbReference type="EMBL" id="PYKE01000070">
    <property type="protein sequence ID" value="TGD01429.1"/>
    <property type="molecule type" value="Genomic_DNA"/>
</dbReference>
<dbReference type="AlphaFoldDB" id="A0A379VM53"/>
<dbReference type="EMBL" id="DAAMJU010000051">
    <property type="protein sequence ID" value="HAC6958629.1"/>
    <property type="molecule type" value="Genomic_DNA"/>
</dbReference>
<gene>
    <name evidence="4" type="ORF">C9E93_05250</name>
    <name evidence="5" type="ORF">C9F05_04620</name>
    <name evidence="1" type="ORF">DLR06_13030</name>
    <name evidence="2" type="ORF">G0D52_20225</name>
    <name evidence="3" type="ORF">NCTC8256_01489</name>
</gene>
<dbReference type="RefSeq" id="WP_023225961.1">
    <property type="nucleotide sequence ID" value="NZ_CP065062.1"/>
</dbReference>
<accession>A0A379VM53</accession>
<reference evidence="2" key="5">
    <citation type="submission" date="2018-07" db="EMBL/GenBank/DDBJ databases">
        <authorList>
            <consortium name="NCBI Pathogen Detection Project"/>
        </authorList>
    </citation>
    <scope>NUCLEOTIDE SEQUENCE</scope>
    <source>
        <strain evidence="2">13-2002</strain>
    </source>
</reference>
<organism evidence="3 6">
    <name type="scientific">Salmonella enterica I</name>
    <dbReference type="NCBI Taxonomy" id="59201"/>
    <lineage>
        <taxon>Bacteria</taxon>
        <taxon>Pseudomonadati</taxon>
        <taxon>Pseudomonadota</taxon>
        <taxon>Gammaproteobacteria</taxon>
        <taxon>Enterobacterales</taxon>
        <taxon>Enterobacteriaceae</taxon>
        <taxon>Salmonella</taxon>
    </lineage>
</organism>
<evidence type="ECO:0000313" key="2">
    <source>
        <dbReference type="EMBL" id="HAC6958629.1"/>
    </source>
</evidence>
<sequence>MSTEISIRVPKVIATPAEFAEWEGYSRGSVYQMIHHGKLANYIEKKEKNKGRVFILYLKYKRDQARKNMEQSAFNYNVVVGQ</sequence>
<name>A0A379VM53_SALET</name>
<dbReference type="EMBL" id="PYJV01000034">
    <property type="protein sequence ID" value="TGC40680.1"/>
    <property type="molecule type" value="Genomic_DNA"/>
</dbReference>
<dbReference type="EMBL" id="AAIIKY010000013">
    <property type="protein sequence ID" value="ECE5807732.1"/>
    <property type="molecule type" value="Genomic_DNA"/>
</dbReference>
<dbReference type="Proteomes" id="UP000297783">
    <property type="component" value="Unassembled WGS sequence"/>
</dbReference>
<protein>
    <submittedName>
        <fullName evidence="3">Bacteriophage regulatory protein</fullName>
    </submittedName>
    <submittedName>
        <fullName evidence="1">Rha family transcriptional regulator</fullName>
    </submittedName>
</protein>
<evidence type="ECO:0000313" key="5">
    <source>
        <dbReference type="EMBL" id="TGD01429.1"/>
    </source>
</evidence>
<evidence type="ECO:0000313" key="1">
    <source>
        <dbReference type="EMBL" id="ECE5807732.1"/>
    </source>
</evidence>
<evidence type="ECO:0000313" key="7">
    <source>
        <dbReference type="Proteomes" id="UP000297783"/>
    </source>
</evidence>
<reference evidence="2" key="1">
    <citation type="journal article" date="2018" name="Genome Biol.">
        <title>SKESA: strategic k-mer extension for scrupulous assemblies.</title>
        <authorList>
            <person name="Souvorov A."/>
            <person name="Agarwala R."/>
            <person name="Lipman D.J."/>
        </authorList>
    </citation>
    <scope>NUCLEOTIDE SEQUENCE</scope>
    <source>
        <strain evidence="2">13-2002</strain>
    </source>
</reference>
<reference evidence="1" key="3">
    <citation type="submission" date="2018-05" db="EMBL/GenBank/DDBJ databases">
        <authorList>
            <person name="Ashton P.M."/>
            <person name="Dallman T."/>
            <person name="Nair S."/>
            <person name="De Pinna E."/>
            <person name="Peters T."/>
            <person name="Grant K."/>
        </authorList>
    </citation>
    <scope>NUCLEOTIDE SEQUENCE</scope>
    <source>
        <strain evidence="1">302873</strain>
    </source>
</reference>
<evidence type="ECO:0000313" key="3">
    <source>
        <dbReference type="EMBL" id="SUH07589.1"/>
    </source>
</evidence>